<sequence>MKDEGKNEPDLQIVSSHGSQLACVLKALGETTYDRQKKKKIGIADQVPLGEMIYYQSRLGGMMEYYYWPSLCSVLEQSGRHPLSMKIREAICGHFIRPRSGRSYQTGNRCVPMARGESRKHPVRHPASVPKERALARATRPGRGLPRVKRPARWTGTVRLPGRCTRLPKKYRYELKE</sequence>
<proteinExistence type="predicted"/>
<evidence type="ECO:0000313" key="2">
    <source>
        <dbReference type="Proteomes" id="UP000248817"/>
    </source>
</evidence>
<keyword evidence="2" id="KW-1185">Reference proteome</keyword>
<dbReference type="Proteomes" id="UP000248817">
    <property type="component" value="Unassembled WGS sequence"/>
</dbReference>
<gene>
    <name evidence="1" type="ORF">BP00DRAFT_15746</name>
</gene>
<evidence type="ECO:0000313" key="1">
    <source>
        <dbReference type="EMBL" id="PYI27638.1"/>
    </source>
</evidence>
<protein>
    <submittedName>
        <fullName evidence="1">Uncharacterized protein</fullName>
    </submittedName>
</protein>
<organism evidence="1 2">
    <name type="scientific">Aspergillus indologenus CBS 114.80</name>
    <dbReference type="NCBI Taxonomy" id="1450541"/>
    <lineage>
        <taxon>Eukaryota</taxon>
        <taxon>Fungi</taxon>
        <taxon>Dikarya</taxon>
        <taxon>Ascomycota</taxon>
        <taxon>Pezizomycotina</taxon>
        <taxon>Eurotiomycetes</taxon>
        <taxon>Eurotiomycetidae</taxon>
        <taxon>Eurotiales</taxon>
        <taxon>Aspergillaceae</taxon>
        <taxon>Aspergillus</taxon>
        <taxon>Aspergillus subgen. Circumdati</taxon>
    </lineage>
</organism>
<dbReference type="EMBL" id="KZ825565">
    <property type="protein sequence ID" value="PYI27638.1"/>
    <property type="molecule type" value="Genomic_DNA"/>
</dbReference>
<name>A0A2V5HT22_9EURO</name>
<dbReference type="AlphaFoldDB" id="A0A2V5HT22"/>
<accession>A0A2V5HT22</accession>
<reference evidence="1 2" key="1">
    <citation type="submission" date="2018-02" db="EMBL/GenBank/DDBJ databases">
        <title>The genomes of Aspergillus section Nigri reveals drivers in fungal speciation.</title>
        <authorList>
            <consortium name="DOE Joint Genome Institute"/>
            <person name="Vesth T.C."/>
            <person name="Nybo J."/>
            <person name="Theobald S."/>
            <person name="Brandl J."/>
            <person name="Frisvad J.C."/>
            <person name="Nielsen K.F."/>
            <person name="Lyhne E.K."/>
            <person name="Kogle M.E."/>
            <person name="Kuo A."/>
            <person name="Riley R."/>
            <person name="Clum A."/>
            <person name="Nolan M."/>
            <person name="Lipzen A."/>
            <person name="Salamov A."/>
            <person name="Henrissat B."/>
            <person name="Wiebenga A."/>
            <person name="De vries R.P."/>
            <person name="Grigoriev I.V."/>
            <person name="Mortensen U.H."/>
            <person name="Andersen M.R."/>
            <person name="Baker S.E."/>
        </authorList>
    </citation>
    <scope>NUCLEOTIDE SEQUENCE [LARGE SCALE GENOMIC DNA]</scope>
    <source>
        <strain evidence="1 2">CBS 114.80</strain>
    </source>
</reference>